<feature type="compositionally biased region" description="Basic and acidic residues" evidence="1">
    <location>
        <begin position="161"/>
        <end position="173"/>
    </location>
</feature>
<protein>
    <submittedName>
        <fullName evidence="2">Phage protein</fullName>
    </submittedName>
</protein>
<organism evidence="2 3">
    <name type="scientific">Vibrio ishigakensis</name>
    <dbReference type="NCBI Taxonomy" id="1481914"/>
    <lineage>
        <taxon>Bacteria</taxon>
        <taxon>Pseudomonadati</taxon>
        <taxon>Pseudomonadota</taxon>
        <taxon>Gammaproteobacteria</taxon>
        <taxon>Vibrionales</taxon>
        <taxon>Vibrionaceae</taxon>
        <taxon>Vibrio</taxon>
    </lineage>
</organism>
<comment type="caution">
    <text evidence="2">The sequence shown here is derived from an EMBL/GenBank/DDBJ whole genome shotgun (WGS) entry which is preliminary data.</text>
</comment>
<feature type="region of interest" description="Disordered" evidence="1">
    <location>
        <begin position="88"/>
        <end position="176"/>
    </location>
</feature>
<proteinExistence type="predicted"/>
<evidence type="ECO:0000313" key="3">
    <source>
        <dbReference type="Proteomes" id="UP000031670"/>
    </source>
</evidence>
<sequence>MRDCLVLVEDSKLGAIRDAIYERLAKREGSHSSIDIEVKQALADFEKHITEQSDEEKIALYIMELAHCSPLFSEAGIKDIVEQFTESKNEEKQATSSSKKVPDESKQTKETELVPYQQGDLPKEESSNVDSPKSEPKTQRAVSDDPSSISSGAIPDIEVANEPRFELPQEDKSNPNMNIWSEVHKTDRQFCKKDHQGMTSINTQYRIMAATRLFGPRGIGWNFEEIERWVEETAPIIINGQLTEHKETIHHVKVSIWFKVGGEKSEPITHFGSCKSMYMAKGGYFVADEEPYKKALSDALGKCLSTIGIGADVYLGEHDDFHVETLTKNEVDSKLELRQIEEEDRIRKRNYG</sequence>
<dbReference type="EMBL" id="BBSA01000009">
    <property type="protein sequence ID" value="GAM63637.1"/>
    <property type="molecule type" value="Genomic_DNA"/>
</dbReference>
<evidence type="ECO:0000256" key="1">
    <source>
        <dbReference type="SAM" id="MobiDB-lite"/>
    </source>
</evidence>
<dbReference type="Proteomes" id="UP000031670">
    <property type="component" value="Unassembled WGS sequence"/>
</dbReference>
<reference evidence="2 3" key="1">
    <citation type="submission" date="2015-01" db="EMBL/GenBank/DDBJ databases">
        <title>Vibrio sp. C5 JCM 19232 whole genome shotgun sequence.</title>
        <authorList>
            <person name="Sawabe T."/>
            <person name="Meirelles P."/>
            <person name="Feng G."/>
            <person name="Sayaka M."/>
            <person name="Hattori M."/>
            <person name="Ohkuma M."/>
        </authorList>
    </citation>
    <scope>NUCLEOTIDE SEQUENCE [LARGE SCALE GENOMIC DNA]</scope>
    <source>
        <strain evidence="2 3">JCM19232</strain>
    </source>
</reference>
<evidence type="ECO:0000313" key="2">
    <source>
        <dbReference type="EMBL" id="GAM63637.1"/>
    </source>
</evidence>
<accession>A0A0B8PG87</accession>
<name>A0A0B8PG87_9VIBR</name>
<dbReference type="AlphaFoldDB" id="A0A0B8PG87"/>
<feature type="compositionally biased region" description="Basic and acidic residues" evidence="1">
    <location>
        <begin position="121"/>
        <end position="138"/>
    </location>
</feature>
<gene>
    <name evidence="2" type="ORF">JCM19232_2617</name>
</gene>
<feature type="compositionally biased region" description="Basic and acidic residues" evidence="1">
    <location>
        <begin position="100"/>
        <end position="112"/>
    </location>
</feature>
<reference evidence="2 3" key="2">
    <citation type="submission" date="2015-01" db="EMBL/GenBank/DDBJ databases">
        <authorList>
            <consortium name="NBRP consortium"/>
            <person name="Sawabe T."/>
            <person name="Meirelles P."/>
            <person name="Feng G."/>
            <person name="Sayaka M."/>
            <person name="Hattori M."/>
            <person name="Ohkuma M."/>
        </authorList>
    </citation>
    <scope>NUCLEOTIDE SEQUENCE [LARGE SCALE GENOMIC DNA]</scope>
    <source>
        <strain evidence="2 3">JCM19232</strain>
    </source>
</reference>